<dbReference type="InterPro" id="IPR010656">
    <property type="entry name" value="DctM"/>
</dbReference>
<feature type="transmembrane region" description="Helical" evidence="1">
    <location>
        <begin position="416"/>
        <end position="433"/>
    </location>
</feature>
<evidence type="ECO:0000313" key="3">
    <source>
        <dbReference type="EMBL" id="HGZ79149.1"/>
    </source>
</evidence>
<feature type="domain" description="TRAP C4-dicarboxylate transport system permease DctM subunit" evidence="2">
    <location>
        <begin position="12"/>
        <end position="403"/>
    </location>
</feature>
<name>A0A832MMA6_9THEM</name>
<feature type="transmembrane region" description="Helical" evidence="1">
    <location>
        <begin position="6"/>
        <end position="39"/>
    </location>
</feature>
<feature type="transmembrane region" description="Helical" evidence="1">
    <location>
        <begin position="174"/>
        <end position="194"/>
    </location>
</feature>
<protein>
    <submittedName>
        <fullName evidence="3">TRAP transporter large permease subunit</fullName>
    </submittedName>
</protein>
<keyword evidence="1" id="KW-0812">Transmembrane</keyword>
<feature type="transmembrane region" description="Helical" evidence="1">
    <location>
        <begin position="235"/>
        <end position="255"/>
    </location>
</feature>
<feature type="transmembrane region" description="Helical" evidence="1">
    <location>
        <begin position="96"/>
        <end position="129"/>
    </location>
</feature>
<keyword evidence="1" id="KW-0472">Membrane</keyword>
<feature type="transmembrane region" description="Helical" evidence="1">
    <location>
        <begin position="346"/>
        <end position="368"/>
    </location>
</feature>
<evidence type="ECO:0000256" key="1">
    <source>
        <dbReference type="SAM" id="Phobius"/>
    </source>
</evidence>
<dbReference type="Pfam" id="PF06808">
    <property type="entry name" value="DctM"/>
    <property type="match status" value="1"/>
</dbReference>
<feature type="transmembrane region" description="Helical" evidence="1">
    <location>
        <begin position="389"/>
        <end position="410"/>
    </location>
</feature>
<feature type="transmembrane region" description="Helical" evidence="1">
    <location>
        <begin position="214"/>
        <end position="229"/>
    </location>
</feature>
<dbReference type="AlphaFoldDB" id="A0A832MMA6"/>
<proteinExistence type="predicted"/>
<comment type="caution">
    <text evidence="3">The sequence shown here is derived from an EMBL/GenBank/DDBJ whole genome shotgun (WGS) entry which is preliminary data.</text>
</comment>
<feature type="transmembrane region" description="Helical" evidence="1">
    <location>
        <begin position="51"/>
        <end position="72"/>
    </location>
</feature>
<accession>A0A832MMA6</accession>
<keyword evidence="1" id="KW-1133">Transmembrane helix</keyword>
<reference evidence="3" key="1">
    <citation type="journal article" date="2020" name="mSystems">
        <title>Genome- and Community-Level Interaction Insights into Carbon Utilization and Element Cycling Functions of Hydrothermarchaeota in Hydrothermal Sediment.</title>
        <authorList>
            <person name="Zhou Z."/>
            <person name="Liu Y."/>
            <person name="Xu W."/>
            <person name="Pan J."/>
            <person name="Luo Z.H."/>
            <person name="Li M."/>
        </authorList>
    </citation>
    <scope>NUCLEOTIDE SEQUENCE [LARGE SCALE GENOMIC DNA]</scope>
    <source>
        <strain evidence="3">SpSt-86</strain>
    </source>
</reference>
<gene>
    <name evidence="3" type="ORF">ENW55_04105</name>
</gene>
<dbReference type="EMBL" id="DTKQ01000032">
    <property type="protein sequence ID" value="HGZ79149.1"/>
    <property type="molecule type" value="Genomic_DNA"/>
</dbReference>
<organism evidence="3">
    <name type="scientific">Pseudothermotoga hypogea</name>
    <dbReference type="NCBI Taxonomy" id="57487"/>
    <lineage>
        <taxon>Bacteria</taxon>
        <taxon>Thermotogati</taxon>
        <taxon>Thermotogota</taxon>
        <taxon>Thermotogae</taxon>
        <taxon>Thermotogales</taxon>
        <taxon>Thermotogaceae</taxon>
        <taxon>Pseudothermotoga</taxon>
    </lineage>
</organism>
<feature type="transmembrane region" description="Helical" evidence="1">
    <location>
        <begin position="320"/>
        <end position="340"/>
    </location>
</feature>
<sequence>MLEASLFFIIIFAFVLLTILKLPRGISFFLISMAVLLLSEKNLPIHILVNGAFGYFDAVMTVLCAVLFITAIEKSGLLKHIATVLTTSLGSKPRLLIMLTTILSMSGGMITGSSSSSILTTGAVAFPIFKAAGLDNKKAGTLVMISGVLGMIAPPLNIQAMVICEGVDMPYVGFTYPLLWLTVPAALIFALLIAGRDLRSPAKTERVEFKLKDLLLYLPLIFAIVLSVLDSLSVIQIGLPLIFFASAVLAVFCSGKMRKFLEISLDAMDQALPILAILVGIGMLIEVMTLTGVRGFIVANMLFFPYAVLFLSVGLGTPAFGAISSYGAASVLGIPFLLAFRGGNDVLIASSISLLAGLGDILPPTALASTLAAQVSGLDSYMEVLKRSLGFLLTTMVLCVTFIAYSIRFAKIFANPWWFILVVGMIFLVATILDKTERKEK</sequence>
<evidence type="ECO:0000259" key="2">
    <source>
        <dbReference type="Pfam" id="PF06808"/>
    </source>
</evidence>
<feature type="transmembrane region" description="Helical" evidence="1">
    <location>
        <begin position="141"/>
        <end position="162"/>
    </location>
</feature>